<name>F9ZVK3_METMM</name>
<reference evidence="3 4" key="1">
    <citation type="journal article" date="2011" name="J. Bacteriol.">
        <title>Complete Genome Sequence of the Aerobic Marine Methanotroph Methylomonas methanica MC09.</title>
        <authorList>
            <person name="Boden R."/>
            <person name="Cunliffe M."/>
            <person name="Scanlan J."/>
            <person name="Moussard H."/>
            <person name="Kits K.D."/>
            <person name="Klotz M.G."/>
            <person name="Jetten M.S."/>
            <person name="Vuilleumier S."/>
            <person name="Han J."/>
            <person name="Peters L."/>
            <person name="Mikhailova N."/>
            <person name="Teshima H."/>
            <person name="Tapia R."/>
            <person name="Kyrpides N."/>
            <person name="Ivanova N."/>
            <person name="Pagani I."/>
            <person name="Cheng J.F."/>
            <person name="Goodwin L."/>
            <person name="Han C."/>
            <person name="Hauser L."/>
            <person name="Land M.L."/>
            <person name="Lapidus A."/>
            <person name="Lucas S."/>
            <person name="Pitluck S."/>
            <person name="Woyke T."/>
            <person name="Stein L."/>
            <person name="Murrell J.C."/>
        </authorList>
    </citation>
    <scope>NUCLEOTIDE SEQUENCE [LARGE SCALE GENOMIC DNA]</scope>
    <source>
        <strain evidence="3 4">MC09</strain>
    </source>
</reference>
<keyword evidence="4" id="KW-1185">Reference proteome</keyword>
<evidence type="ECO:0000313" key="4">
    <source>
        <dbReference type="Proteomes" id="UP000008888"/>
    </source>
</evidence>
<dbReference type="HOGENOM" id="CLU_087872_1_1_6"/>
<feature type="domain" description="Phage tail collar" evidence="2">
    <location>
        <begin position="6"/>
        <end position="62"/>
    </location>
</feature>
<dbReference type="InterPro" id="IPR037053">
    <property type="entry name" value="Phage_tail_collar_dom_sf"/>
</dbReference>
<dbReference type="AlphaFoldDB" id="F9ZVK3"/>
<feature type="region of interest" description="Disordered" evidence="1">
    <location>
        <begin position="63"/>
        <end position="102"/>
    </location>
</feature>
<dbReference type="SUPFAM" id="SSF88874">
    <property type="entry name" value="Receptor-binding domain of short tail fibre protein gp12"/>
    <property type="match status" value="1"/>
</dbReference>
<evidence type="ECO:0000256" key="1">
    <source>
        <dbReference type="SAM" id="MobiDB-lite"/>
    </source>
</evidence>
<reference evidence="4" key="3">
    <citation type="submission" date="2011-05" db="EMBL/GenBank/DDBJ databases">
        <title>Complete sequence of Methylomonas methanica MC09.</title>
        <authorList>
            <consortium name="US DOE Joint Genome Institute"/>
            <person name="Lucas S."/>
            <person name="Han J."/>
            <person name="Lapidus A."/>
            <person name="Cheng J.-F."/>
            <person name="Goodwin L."/>
            <person name="Pitluck S."/>
            <person name="Peters L."/>
            <person name="Mikhailova N."/>
            <person name="Teshima H."/>
            <person name="Han C."/>
            <person name="Tapia R."/>
            <person name="Land M."/>
            <person name="Hauser L."/>
            <person name="Kyrpides N."/>
            <person name="Ivanova N."/>
            <person name="Pagani I."/>
            <person name="Stein L."/>
            <person name="Woyke T."/>
        </authorList>
    </citation>
    <scope>NUCLEOTIDE SEQUENCE [LARGE SCALE GENOMIC DNA]</scope>
    <source>
        <strain evidence="4">MC09</strain>
    </source>
</reference>
<feature type="compositionally biased region" description="Low complexity" evidence="1">
    <location>
        <begin position="83"/>
        <end position="93"/>
    </location>
</feature>
<accession>F9ZVK3</accession>
<dbReference type="Pfam" id="PF07484">
    <property type="entry name" value="Collar"/>
    <property type="match status" value="1"/>
</dbReference>
<dbReference type="OrthoDB" id="9810174at2"/>
<proteinExistence type="predicted"/>
<reference key="2">
    <citation type="submission" date="2011-05" db="EMBL/GenBank/DDBJ databases">
        <title>Complete genome sequence of the aerobic marine methanotroph Methylomonas methanica MC09.</title>
        <authorList>
            <person name="Boden R."/>
            <person name="Cunliffe M."/>
            <person name="Scanlan J."/>
            <person name="Moussard H."/>
            <person name="Kits K.D."/>
            <person name="Klotz M."/>
            <person name="Jetten M."/>
            <person name="Vuilleumier S."/>
            <person name="Han J."/>
            <person name="Peters L."/>
            <person name="Mikhailova N."/>
            <person name="Teshima H."/>
            <person name="Tapia R."/>
            <person name="Kyrpides N."/>
            <person name="Ivanova N."/>
            <person name="Pagani I."/>
            <person name="Cheng J.-F."/>
            <person name="Goodwin L."/>
            <person name="Han C."/>
            <person name="Hauser L."/>
            <person name="Land M."/>
            <person name="Lapidus A."/>
            <person name="Lucas S."/>
            <person name="Pitluck S."/>
            <person name="Woyke T."/>
            <person name="Stein L.Y."/>
            <person name="Murrell C."/>
        </authorList>
    </citation>
    <scope>NUCLEOTIDE SEQUENCE</scope>
    <source>
        <strain>MC09</strain>
    </source>
</reference>
<protein>
    <submittedName>
        <fullName evidence="3">Tail Collar domain protein</fullName>
    </submittedName>
</protein>
<organism evidence="3 4">
    <name type="scientific">Methylomonas methanica (strain DSM 25384 / MC09)</name>
    <dbReference type="NCBI Taxonomy" id="857087"/>
    <lineage>
        <taxon>Bacteria</taxon>
        <taxon>Pseudomonadati</taxon>
        <taxon>Pseudomonadota</taxon>
        <taxon>Gammaproteobacteria</taxon>
        <taxon>Methylococcales</taxon>
        <taxon>Methylococcaceae</taxon>
        <taxon>Methylomonas</taxon>
    </lineage>
</organism>
<dbReference type="RefSeq" id="WP_013820204.1">
    <property type="nucleotide sequence ID" value="NC_015572.1"/>
</dbReference>
<evidence type="ECO:0000313" key="3">
    <source>
        <dbReference type="EMBL" id="AEG01985.1"/>
    </source>
</evidence>
<dbReference type="Gene3D" id="3.90.1340.10">
    <property type="entry name" value="Phage tail collar domain"/>
    <property type="match status" value="1"/>
</dbReference>
<dbReference type="EMBL" id="CP002738">
    <property type="protein sequence ID" value="AEG01985.1"/>
    <property type="molecule type" value="Genomic_DNA"/>
</dbReference>
<evidence type="ECO:0000259" key="2">
    <source>
        <dbReference type="Pfam" id="PF07484"/>
    </source>
</evidence>
<dbReference type="InterPro" id="IPR011083">
    <property type="entry name" value="Phage_tail_collar_dom"/>
</dbReference>
<dbReference type="STRING" id="857087.Metme_3624"/>
<dbReference type="eggNOG" id="COG4675">
    <property type="taxonomic scope" value="Bacteria"/>
</dbReference>
<dbReference type="KEGG" id="mmt:Metme_3624"/>
<gene>
    <name evidence="3" type="ordered locus">Metme_3624</name>
</gene>
<dbReference type="Proteomes" id="UP000008888">
    <property type="component" value="Chromosome"/>
</dbReference>
<sequence length="179" mass="18794">MDSYLGEVKLWALNFAPKGWHLCDGTLMPVAQNQALFSLLNNYYGGDGRTNFALPDLRGRVPVATGHNSQTGANPQLGDKGGTETTTLTQQQTPPHNHAVNVRGDNGNQAGGLNRHIAAAVASTPPGGAIPLYASDGASVALAPETVSIEGGGEAHNNMQPYLALNYYICTNGVYPPRP</sequence>